<feature type="region of interest" description="Disordered" evidence="8">
    <location>
        <begin position="146"/>
        <end position="352"/>
    </location>
</feature>
<feature type="compositionally biased region" description="Acidic residues" evidence="8">
    <location>
        <begin position="291"/>
        <end position="306"/>
    </location>
</feature>
<name>A0A0C3BNE6_SERVB</name>
<keyword evidence="5 7" id="KW-0687">Ribonucleoprotein</keyword>
<dbReference type="Pfam" id="PF04006">
    <property type="entry name" value="Mpp10"/>
    <property type="match status" value="1"/>
</dbReference>
<evidence type="ECO:0000256" key="4">
    <source>
        <dbReference type="ARBA" id="ARBA00023242"/>
    </source>
</evidence>
<keyword evidence="3 7" id="KW-0698">rRNA processing</keyword>
<feature type="compositionally biased region" description="Polar residues" evidence="8">
    <location>
        <begin position="696"/>
        <end position="709"/>
    </location>
</feature>
<feature type="compositionally biased region" description="Acidic residues" evidence="8">
    <location>
        <begin position="373"/>
        <end position="426"/>
    </location>
</feature>
<evidence type="ECO:0000256" key="7">
    <source>
        <dbReference type="PIRNR" id="PIRNR017300"/>
    </source>
</evidence>
<evidence type="ECO:0000256" key="8">
    <source>
        <dbReference type="SAM" id="MobiDB-lite"/>
    </source>
</evidence>
<organism evidence="9 10">
    <name type="scientific">Serendipita vermifera MAFF 305830</name>
    <dbReference type="NCBI Taxonomy" id="933852"/>
    <lineage>
        <taxon>Eukaryota</taxon>
        <taxon>Fungi</taxon>
        <taxon>Dikarya</taxon>
        <taxon>Basidiomycota</taxon>
        <taxon>Agaricomycotina</taxon>
        <taxon>Agaricomycetes</taxon>
        <taxon>Sebacinales</taxon>
        <taxon>Serendipitaceae</taxon>
        <taxon>Serendipita</taxon>
    </lineage>
</organism>
<feature type="compositionally biased region" description="Basic and acidic residues" evidence="8">
    <location>
        <begin position="73"/>
        <end position="90"/>
    </location>
</feature>
<evidence type="ECO:0000256" key="3">
    <source>
        <dbReference type="ARBA" id="ARBA00022552"/>
    </source>
</evidence>
<reference evidence="9 10" key="1">
    <citation type="submission" date="2014-04" db="EMBL/GenBank/DDBJ databases">
        <authorList>
            <consortium name="DOE Joint Genome Institute"/>
            <person name="Kuo A."/>
            <person name="Zuccaro A."/>
            <person name="Kohler A."/>
            <person name="Nagy L.G."/>
            <person name="Floudas D."/>
            <person name="Copeland A."/>
            <person name="Barry K.W."/>
            <person name="Cichocki N."/>
            <person name="Veneault-Fourrey C."/>
            <person name="LaButti K."/>
            <person name="Lindquist E.A."/>
            <person name="Lipzen A."/>
            <person name="Lundell T."/>
            <person name="Morin E."/>
            <person name="Murat C."/>
            <person name="Sun H."/>
            <person name="Tunlid A."/>
            <person name="Henrissat B."/>
            <person name="Grigoriev I.V."/>
            <person name="Hibbett D.S."/>
            <person name="Martin F."/>
            <person name="Nordberg H.P."/>
            <person name="Cantor M.N."/>
            <person name="Hua S.X."/>
        </authorList>
    </citation>
    <scope>NUCLEOTIDE SEQUENCE [LARGE SCALE GENOMIC DNA]</scope>
    <source>
        <strain evidence="9 10">MAFF 305830</strain>
    </source>
</reference>
<evidence type="ECO:0000313" key="9">
    <source>
        <dbReference type="EMBL" id="KIM32986.1"/>
    </source>
</evidence>
<comment type="similarity">
    <text evidence="6 7">Belongs to the MPP10 family.</text>
</comment>
<dbReference type="EMBL" id="KN824279">
    <property type="protein sequence ID" value="KIM32986.1"/>
    <property type="molecule type" value="Genomic_DNA"/>
</dbReference>
<evidence type="ECO:0000256" key="1">
    <source>
        <dbReference type="ARBA" id="ARBA00004604"/>
    </source>
</evidence>
<gene>
    <name evidence="9" type="ORF">M408DRAFT_190287</name>
</gene>
<dbReference type="GO" id="GO:0006364">
    <property type="term" value="P:rRNA processing"/>
    <property type="evidence" value="ECO:0007669"/>
    <property type="project" value="UniProtKB-KW"/>
</dbReference>
<keyword evidence="4 7" id="KW-0539">Nucleus</keyword>
<accession>A0A0C3BNE6</accession>
<dbReference type="OrthoDB" id="445326at2759"/>
<dbReference type="GO" id="GO:0005732">
    <property type="term" value="C:sno(s)RNA-containing ribonucleoprotein complex"/>
    <property type="evidence" value="ECO:0007669"/>
    <property type="project" value="UniProtKB-UniRule"/>
</dbReference>
<evidence type="ECO:0000256" key="2">
    <source>
        <dbReference type="ARBA" id="ARBA00022517"/>
    </source>
</evidence>
<dbReference type="Proteomes" id="UP000054097">
    <property type="component" value="Unassembled WGS sequence"/>
</dbReference>
<feature type="region of interest" description="Disordered" evidence="8">
    <location>
        <begin position="64"/>
        <end position="91"/>
    </location>
</feature>
<dbReference type="AlphaFoldDB" id="A0A0C3BNE6"/>
<protein>
    <recommendedName>
        <fullName evidence="7">U3 small nucleolar ribonucleoprotein protein MPP10</fullName>
    </recommendedName>
</protein>
<keyword evidence="2 7" id="KW-0690">Ribosome biogenesis</keyword>
<dbReference type="InterPro" id="IPR012173">
    <property type="entry name" value="Mpp10"/>
</dbReference>
<evidence type="ECO:0000313" key="10">
    <source>
        <dbReference type="Proteomes" id="UP000054097"/>
    </source>
</evidence>
<dbReference type="HOGENOM" id="CLU_011271_2_0_1"/>
<feature type="compositionally biased region" description="Polar residues" evidence="8">
    <location>
        <begin position="210"/>
        <end position="219"/>
    </location>
</feature>
<dbReference type="GO" id="GO:0032040">
    <property type="term" value="C:small-subunit processome"/>
    <property type="evidence" value="ECO:0007669"/>
    <property type="project" value="TreeGrafter"/>
</dbReference>
<feature type="compositionally biased region" description="Basic and acidic residues" evidence="8">
    <location>
        <begin position="332"/>
        <end position="352"/>
    </location>
</feature>
<evidence type="ECO:0000256" key="6">
    <source>
        <dbReference type="ARBA" id="ARBA00029455"/>
    </source>
</evidence>
<dbReference type="GO" id="GO:0034457">
    <property type="term" value="C:Mpp10 complex"/>
    <property type="evidence" value="ECO:0007669"/>
    <property type="project" value="UniProtKB-UniRule"/>
</dbReference>
<proteinExistence type="inferred from homology"/>
<dbReference type="PANTHER" id="PTHR17039">
    <property type="entry name" value="U3 SMALL NUCLEOLAR RIBONUCLEOPROTEIN PROTEIN MPP10"/>
    <property type="match status" value="1"/>
</dbReference>
<dbReference type="STRING" id="933852.A0A0C3BNE6"/>
<dbReference type="PANTHER" id="PTHR17039:SF0">
    <property type="entry name" value="U3 SMALL NUCLEOLAR RIBONUCLEOPROTEIN PROTEIN MPP10"/>
    <property type="match status" value="1"/>
</dbReference>
<comment type="subcellular location">
    <subcellularLocation>
        <location evidence="1 7">Nucleus</location>
        <location evidence="1 7">Nucleolus</location>
    </subcellularLocation>
</comment>
<feature type="region of interest" description="Disordered" evidence="8">
    <location>
        <begin position="364"/>
        <end position="452"/>
    </location>
</feature>
<keyword evidence="10" id="KW-1185">Reference proteome</keyword>
<feature type="compositionally biased region" description="Acidic residues" evidence="8">
    <location>
        <begin position="156"/>
        <end position="191"/>
    </location>
</feature>
<reference evidence="10" key="2">
    <citation type="submission" date="2015-01" db="EMBL/GenBank/DDBJ databases">
        <title>Evolutionary Origins and Diversification of the Mycorrhizal Mutualists.</title>
        <authorList>
            <consortium name="DOE Joint Genome Institute"/>
            <consortium name="Mycorrhizal Genomics Consortium"/>
            <person name="Kohler A."/>
            <person name="Kuo A."/>
            <person name="Nagy L.G."/>
            <person name="Floudas D."/>
            <person name="Copeland A."/>
            <person name="Barry K.W."/>
            <person name="Cichocki N."/>
            <person name="Veneault-Fourrey C."/>
            <person name="LaButti K."/>
            <person name="Lindquist E.A."/>
            <person name="Lipzen A."/>
            <person name="Lundell T."/>
            <person name="Morin E."/>
            <person name="Murat C."/>
            <person name="Riley R."/>
            <person name="Ohm R."/>
            <person name="Sun H."/>
            <person name="Tunlid A."/>
            <person name="Henrissat B."/>
            <person name="Grigoriev I.V."/>
            <person name="Hibbett D.S."/>
            <person name="Martin F."/>
        </authorList>
    </citation>
    <scope>NUCLEOTIDE SEQUENCE [LARGE SCALE GENOMIC DNA]</scope>
    <source>
        <strain evidence="10">MAFF 305830</strain>
    </source>
</reference>
<sequence length="754" mass="83596">MEVAQPLPEHQRLTGVIKNDLHLFTVGSEEIQQSALAAAKATFDSALSQESDGFGSIKHFVRSLSSEMSQQPRETRAQKQARAQDGETSHPKMSTMLQAANRLEPTPLSGLFVEGMGTDQLWSQLELRAKGICELVNLVFEGEYPDPDALEKESSQEEEGEEDADEMEVDDEEWDDEDYEMEGEEEEEDASSEGSNLGEHITPLSGGSFDPSSRLTSNWDLDLDGSSKGQQSNGGASGKRKGPRHPTLDDDFFSISEFNREIDSAEAKSSSRGRLQEDSDEEGSVDLFADVPEDLSEDSDENDNDDASIMYDAFFDKPAGMPRSSAAKARPAKKDEPAKKEPLPGRESKVRFHEEVKVKLVKSRRNPLSLLSLEDDDDSDEELPPFEEGWEDEDEDEDGTKDSEEGSEDSDEGSGDDDEEDEEAFDAIERTKDDLFAEDDAPETDLSTFAQRQQALKKQIEDLELENVGKKDWTLMGEAGSRSRPLNSLLEEDLEFEHRQRVKPVITEEKVKSLEDLIKARILENRYDDVVRRKAFDDKPFLPSKLFELQDTKSAQSLAQIYEEEYTSARTGGSMDDRDGKLKKEHDELEMLWENISSKLDALCNAHFTPKASKGVISTIANVPTTTLESALPTTKTPTSLLAPEEIFSSRAPGAVPSKAEMSSHEKQALRLKVKKSKAKMRARLDGSVDKFAKMQQGNPRRVNGSTGTDGAKAKKGKMGREKEEKAAALRSVVKSGKGVTVVGKGSGKEKKRK</sequence>
<evidence type="ECO:0000256" key="5">
    <source>
        <dbReference type="ARBA" id="ARBA00023274"/>
    </source>
</evidence>
<feature type="region of interest" description="Disordered" evidence="8">
    <location>
        <begin position="695"/>
        <end position="726"/>
    </location>
</feature>
<comment type="function">
    <text evidence="7">Involved in nucleolar processing of pre-18S ribosomal RNA.</text>
</comment>
<dbReference type="PIRSF" id="PIRSF017300">
    <property type="entry name" value="snoRNP_Mpp10"/>
    <property type="match status" value="1"/>
</dbReference>